<keyword evidence="5" id="KW-1185">Reference proteome</keyword>
<organism evidence="4 5">
    <name type="scientific">Brassica carinata</name>
    <name type="common">Ethiopian mustard</name>
    <name type="synonym">Abyssinian cabbage</name>
    <dbReference type="NCBI Taxonomy" id="52824"/>
    <lineage>
        <taxon>Eukaryota</taxon>
        <taxon>Viridiplantae</taxon>
        <taxon>Streptophyta</taxon>
        <taxon>Embryophyta</taxon>
        <taxon>Tracheophyta</taxon>
        <taxon>Spermatophyta</taxon>
        <taxon>Magnoliopsida</taxon>
        <taxon>eudicotyledons</taxon>
        <taxon>Gunneridae</taxon>
        <taxon>Pentapetalae</taxon>
        <taxon>rosids</taxon>
        <taxon>malvids</taxon>
        <taxon>Brassicales</taxon>
        <taxon>Brassicaceae</taxon>
        <taxon>Brassiceae</taxon>
        <taxon>Brassica</taxon>
    </lineage>
</organism>
<name>A0A8X8BG02_BRACI</name>
<dbReference type="AlphaFoldDB" id="A0A8X8BG02"/>
<evidence type="ECO:0000313" key="4">
    <source>
        <dbReference type="EMBL" id="KAG2333113.1"/>
    </source>
</evidence>
<dbReference type="InterPro" id="IPR013087">
    <property type="entry name" value="Znf_C2H2_type"/>
</dbReference>
<feature type="region of interest" description="Disordered" evidence="2">
    <location>
        <begin position="25"/>
        <end position="232"/>
    </location>
</feature>
<keyword evidence="1" id="KW-0862">Zinc</keyword>
<sequence length="580" mass="63153">MSPSNPSSSPKTDQRLSAIVMDVQEKREMTNPKQVSPQEVVPEMNNPKQVSPQEIVPEVNNPKQGSPQGFVHEMNNLKQESPQGLVHEVNNPKQESPQEVVFEVNNHKQGSSQEDVPEVNNPKQGSPQEVVHEVNNPKQESPQEVMPEVNNPKQGSPQEVVPEVNNPKQGCPQEVVPEVDNPKQGSPQEVVHEVNNPKQGSPQEIVPDLNIPKQVSPQEVEPERKNTEVVVSGRKKTERPSFELRVLRALNKLIKKYPSKDHHALICNICKRGFPNANSLCAHQKTHKHDPELERKLKQVEASNSYQGTSNSVGFGGSSQYALSNGISRGSIRNMDIDEVMGYPSAPPYEKSSYGFSPGAPLVTHSYNRPNLTNLNRSGLSFGPFKPNGGSSNSNYPSLFNGGFTMAPPATPNRPFIMNPSYGSLPYYSYGPHDSINLNSIALPNILGSRNNNSSSQGAISLELSLGPSKWLGGSNNNSSAYPSLNIGGVTGGGSVDLNMPVRPLVSRHHFYSNNPLYSVTRNIPPPPSPVSSLPNDENVPGSNSLKELISKEKNKVVVLDDDGKDGVSEGHDADKPAEV</sequence>
<dbReference type="EMBL" id="JAAMPC010000001">
    <property type="protein sequence ID" value="KAG2333113.1"/>
    <property type="molecule type" value="Genomic_DNA"/>
</dbReference>
<comment type="caution">
    <text evidence="4">The sequence shown here is derived from an EMBL/GenBank/DDBJ whole genome shotgun (WGS) entry which is preliminary data.</text>
</comment>
<evidence type="ECO:0000256" key="1">
    <source>
        <dbReference type="PROSITE-ProRule" id="PRU00042"/>
    </source>
</evidence>
<gene>
    <name evidence="4" type="ORF">Bca52824_004293</name>
</gene>
<evidence type="ECO:0000256" key="2">
    <source>
        <dbReference type="SAM" id="MobiDB-lite"/>
    </source>
</evidence>
<keyword evidence="1" id="KW-0479">Metal-binding</keyword>
<evidence type="ECO:0000259" key="3">
    <source>
        <dbReference type="PROSITE" id="PS50157"/>
    </source>
</evidence>
<feature type="region of interest" description="Disordered" evidence="2">
    <location>
        <begin position="522"/>
        <end position="580"/>
    </location>
</feature>
<dbReference type="Proteomes" id="UP000886595">
    <property type="component" value="Unassembled WGS sequence"/>
</dbReference>
<evidence type="ECO:0000313" key="5">
    <source>
        <dbReference type="Proteomes" id="UP000886595"/>
    </source>
</evidence>
<keyword evidence="1" id="KW-0863">Zinc-finger</keyword>
<protein>
    <recommendedName>
        <fullName evidence="3">C2H2-type domain-containing protein</fullName>
    </recommendedName>
</protein>
<proteinExistence type="predicted"/>
<feature type="compositionally biased region" description="Basic and acidic residues" evidence="2">
    <location>
        <begin position="565"/>
        <end position="580"/>
    </location>
</feature>
<dbReference type="GO" id="GO:0008270">
    <property type="term" value="F:zinc ion binding"/>
    <property type="evidence" value="ECO:0007669"/>
    <property type="project" value="UniProtKB-KW"/>
</dbReference>
<feature type="domain" description="C2H2-type" evidence="3">
    <location>
        <begin position="265"/>
        <end position="292"/>
    </location>
</feature>
<dbReference type="PROSITE" id="PS00028">
    <property type="entry name" value="ZINC_FINGER_C2H2_1"/>
    <property type="match status" value="1"/>
</dbReference>
<dbReference type="SMART" id="SM00355">
    <property type="entry name" value="ZnF_C2H2"/>
    <property type="match status" value="1"/>
</dbReference>
<reference evidence="4 5" key="1">
    <citation type="submission" date="2020-02" db="EMBL/GenBank/DDBJ databases">
        <authorList>
            <person name="Ma Q."/>
            <person name="Huang Y."/>
            <person name="Song X."/>
            <person name="Pei D."/>
        </authorList>
    </citation>
    <scope>NUCLEOTIDE SEQUENCE [LARGE SCALE GENOMIC DNA]</scope>
    <source>
        <strain evidence="4">Sxm20200214</strain>
        <tissue evidence="4">Leaf</tissue>
    </source>
</reference>
<dbReference type="OrthoDB" id="1085088at2759"/>
<dbReference type="PROSITE" id="PS50157">
    <property type="entry name" value="ZINC_FINGER_C2H2_2"/>
    <property type="match status" value="1"/>
</dbReference>
<accession>A0A8X8BG02</accession>